<gene>
    <name evidence="1" type="ORF">LPJ66_002697</name>
</gene>
<name>A0ACC1IPR1_9FUNG</name>
<evidence type="ECO:0000313" key="2">
    <source>
        <dbReference type="Proteomes" id="UP001150581"/>
    </source>
</evidence>
<dbReference type="Proteomes" id="UP001150581">
    <property type="component" value="Unassembled WGS sequence"/>
</dbReference>
<reference evidence="1" key="1">
    <citation type="submission" date="2022-07" db="EMBL/GenBank/DDBJ databases">
        <title>Phylogenomic reconstructions and comparative analyses of Kickxellomycotina fungi.</title>
        <authorList>
            <person name="Reynolds N.K."/>
            <person name="Stajich J.E."/>
            <person name="Barry K."/>
            <person name="Grigoriev I.V."/>
            <person name="Crous P."/>
            <person name="Smith M.E."/>
        </authorList>
    </citation>
    <scope>NUCLEOTIDE SEQUENCE</scope>
    <source>
        <strain evidence="1">Benny 63K</strain>
    </source>
</reference>
<comment type="caution">
    <text evidence="1">The sequence shown here is derived from an EMBL/GenBank/DDBJ whole genome shotgun (WGS) entry which is preliminary data.</text>
</comment>
<accession>A0ACC1IPR1</accession>
<dbReference type="EMBL" id="JANBPG010000232">
    <property type="protein sequence ID" value="KAJ1898523.1"/>
    <property type="molecule type" value="Genomic_DNA"/>
</dbReference>
<proteinExistence type="predicted"/>
<evidence type="ECO:0000313" key="1">
    <source>
        <dbReference type="EMBL" id="KAJ1898523.1"/>
    </source>
</evidence>
<protein>
    <submittedName>
        <fullName evidence="1">Uncharacterized protein</fullName>
    </submittedName>
</protein>
<organism evidence="1 2">
    <name type="scientific">Kickxella alabastrina</name>
    <dbReference type="NCBI Taxonomy" id="61397"/>
    <lineage>
        <taxon>Eukaryota</taxon>
        <taxon>Fungi</taxon>
        <taxon>Fungi incertae sedis</taxon>
        <taxon>Zoopagomycota</taxon>
        <taxon>Kickxellomycotina</taxon>
        <taxon>Kickxellomycetes</taxon>
        <taxon>Kickxellales</taxon>
        <taxon>Kickxellaceae</taxon>
        <taxon>Kickxella</taxon>
    </lineage>
</organism>
<keyword evidence="2" id="KW-1185">Reference proteome</keyword>
<sequence>MKPQCNSTQPQLTTLPFDILCNIFVYAQWPTLALVSRSFYQASRSMGVRARFYLVEFGRDRVLDGLLGLAARRPRALRQDVVLLLLALGADPRADGQWILRHACAHAWAPVVAKLVAMRHRTRSAAEARNSTGNPGRALDAWRGGGSAAPGASPLGALLVDVGQDNGAALRIAAASGHADIVRLLASSGADVHVQDDEPLARAASAGHAAAVQALLDCNADAAADESRALRLAVLPGDSNLVCVRLLLDAGAQPRAMGDSALLSAAYHGDGLRQPAQSAQRYRSRASAPAPAPPPGAATSHVALVRLLLARGADPDARGGRPLVFASSRGSPLTVAALAGAGADVHVQDDEPVRAAAERGHAEVLRLLLLRFGAHASALEESALQGAARGGHLPCVRLLLEAGADAAAEGGRRALVAAARAGWVDVVAELVAAGADPADPEFVACAARSAALRRTLGMPPPNCLLNSV</sequence>